<feature type="transmembrane region" description="Helical" evidence="6">
    <location>
        <begin position="33"/>
        <end position="53"/>
    </location>
</feature>
<evidence type="ECO:0000313" key="7">
    <source>
        <dbReference type="EMBL" id="UZD55009.1"/>
    </source>
</evidence>
<dbReference type="InterPro" id="IPR026265">
    <property type="entry name" value="LptC"/>
</dbReference>
<evidence type="ECO:0000256" key="2">
    <source>
        <dbReference type="ARBA" id="ARBA00022519"/>
    </source>
</evidence>
<accession>A0ABY6MSL6</accession>
<gene>
    <name evidence="7" type="primary">lptC</name>
    <name evidence="7" type="ORF">OMP39_15300</name>
</gene>
<keyword evidence="5 6" id="KW-0472">Membrane</keyword>
<reference evidence="7" key="1">
    <citation type="submission" date="2022-10" db="EMBL/GenBank/DDBJ databases">
        <title>Complete genome sequence of Schlegelella aquatica LMG 23380.</title>
        <authorList>
            <person name="Musilova J."/>
            <person name="Kourilova X."/>
            <person name="Bezdicek M."/>
            <person name="Hermankova K."/>
            <person name="Obruca S."/>
            <person name="Sedlar K."/>
        </authorList>
    </citation>
    <scope>NUCLEOTIDE SEQUENCE</scope>
    <source>
        <strain evidence="7">LMG 23380</strain>
    </source>
</reference>
<keyword evidence="2" id="KW-0997">Cell inner membrane</keyword>
<name>A0ABY6MSL6_9BURK</name>
<dbReference type="InterPro" id="IPR010664">
    <property type="entry name" value="LipoPS_assembly_LptC-rel"/>
</dbReference>
<dbReference type="PANTHER" id="PTHR37481">
    <property type="entry name" value="LIPOPOLYSACCHARIDE EXPORT SYSTEM PROTEIN LPTC"/>
    <property type="match status" value="1"/>
</dbReference>
<keyword evidence="8" id="KW-1185">Reference proteome</keyword>
<keyword evidence="1" id="KW-1003">Cell membrane</keyword>
<dbReference type="Pfam" id="PF06835">
    <property type="entry name" value="LptC"/>
    <property type="match status" value="1"/>
</dbReference>
<proteinExistence type="predicted"/>
<evidence type="ECO:0000256" key="5">
    <source>
        <dbReference type="ARBA" id="ARBA00023136"/>
    </source>
</evidence>
<evidence type="ECO:0000256" key="1">
    <source>
        <dbReference type="ARBA" id="ARBA00022475"/>
    </source>
</evidence>
<evidence type="ECO:0000313" key="8">
    <source>
        <dbReference type="Proteomes" id="UP001163266"/>
    </source>
</evidence>
<dbReference type="PANTHER" id="PTHR37481:SF1">
    <property type="entry name" value="LIPOPOLYSACCHARIDE EXPORT SYSTEM PROTEIN LPTC"/>
    <property type="match status" value="1"/>
</dbReference>
<dbReference type="NCBIfam" id="TIGR04409">
    <property type="entry name" value="LptC_YrbK"/>
    <property type="match status" value="1"/>
</dbReference>
<dbReference type="EMBL" id="CP110257">
    <property type="protein sequence ID" value="UZD55009.1"/>
    <property type="molecule type" value="Genomic_DNA"/>
</dbReference>
<dbReference type="RefSeq" id="WP_264892735.1">
    <property type="nucleotide sequence ID" value="NZ_CP110257.1"/>
</dbReference>
<dbReference type="InterPro" id="IPR052363">
    <property type="entry name" value="LPS_export_LptC"/>
</dbReference>
<keyword evidence="3 6" id="KW-0812">Transmembrane</keyword>
<evidence type="ECO:0000256" key="6">
    <source>
        <dbReference type="SAM" id="Phobius"/>
    </source>
</evidence>
<dbReference type="Gene3D" id="2.60.450.10">
    <property type="entry name" value="Lipopolysaccharide (LPS) transport protein A like domain"/>
    <property type="match status" value="1"/>
</dbReference>
<dbReference type="Proteomes" id="UP001163266">
    <property type="component" value="Chromosome"/>
</dbReference>
<organism evidence="7 8">
    <name type="scientific">Caldimonas aquatica</name>
    <dbReference type="NCBI Taxonomy" id="376175"/>
    <lineage>
        <taxon>Bacteria</taxon>
        <taxon>Pseudomonadati</taxon>
        <taxon>Pseudomonadota</taxon>
        <taxon>Betaproteobacteria</taxon>
        <taxon>Burkholderiales</taxon>
        <taxon>Sphaerotilaceae</taxon>
        <taxon>Caldimonas</taxon>
    </lineage>
</organism>
<keyword evidence="4 6" id="KW-1133">Transmembrane helix</keyword>
<evidence type="ECO:0000256" key="4">
    <source>
        <dbReference type="ARBA" id="ARBA00022989"/>
    </source>
</evidence>
<protein>
    <submittedName>
        <fullName evidence="7">LPS export ABC transporter periplasmic protein LptC</fullName>
    </submittedName>
</protein>
<evidence type="ECO:0000256" key="3">
    <source>
        <dbReference type="ARBA" id="ARBA00022692"/>
    </source>
</evidence>
<sequence>MTPPATRPASLPPVPARPAVPGPHRLRMWFDAAMGYLPLLLMAALAGATWWLVKNTPVPDEPRAARPPRHEPDYTMSRFTVQRFDTEGRPSTFLEGRELRHYPDTDTLEIDELRLRHVDREGRLVHAVAQRGLAHGDGSEVQLFGGAQVVREAGGPQDVVQNRRLEFRGEFLHLYMREERVVSHLPVTLRMGDMVVHGNSLRYDNMQRVLELRGQVRGTLPAQGAASGEGPDAR</sequence>